<name>A0A538SSI9_UNCEI</name>
<accession>A0A538SSI9</accession>
<dbReference type="AlphaFoldDB" id="A0A538SSI9"/>
<feature type="chain" id="PRO_5039865645" description="LPS-assembly protein LptD" evidence="3">
    <location>
        <begin position="30"/>
        <end position="1188"/>
    </location>
</feature>
<comment type="caution">
    <text evidence="7">The sequence shown here is derived from an EMBL/GenBank/DDBJ whole genome shotgun (WGS) entry which is preliminary data.</text>
</comment>
<evidence type="ECO:0008006" key="11">
    <source>
        <dbReference type="Google" id="ProtNLM"/>
    </source>
</evidence>
<feature type="domain" description="Organic solvent tolerance-like N-terminal" evidence="5">
    <location>
        <begin position="58"/>
        <end position="147"/>
    </location>
</feature>
<protein>
    <recommendedName>
        <fullName evidence="11">LPS-assembly protein LptD</fullName>
    </recommendedName>
</protein>
<dbReference type="Proteomes" id="UP000319829">
    <property type="component" value="Unassembled WGS sequence"/>
</dbReference>
<evidence type="ECO:0000313" key="10">
    <source>
        <dbReference type="Proteomes" id="UP000319829"/>
    </source>
</evidence>
<feature type="domain" description="Organic solvent tolerance-like N-terminal" evidence="4">
    <location>
        <begin position="176"/>
        <end position="308"/>
    </location>
</feature>
<evidence type="ECO:0000256" key="3">
    <source>
        <dbReference type="SAM" id="SignalP"/>
    </source>
</evidence>
<dbReference type="InterPro" id="IPR050218">
    <property type="entry name" value="LptD"/>
</dbReference>
<evidence type="ECO:0000259" key="6">
    <source>
        <dbReference type="Pfam" id="PF19838"/>
    </source>
</evidence>
<keyword evidence="1" id="KW-0998">Cell outer membrane</keyword>
<dbReference type="EMBL" id="VBOU01000075">
    <property type="protein sequence ID" value="TMQ54264.1"/>
    <property type="molecule type" value="Genomic_DNA"/>
</dbReference>
<dbReference type="Proteomes" id="UP000317366">
    <property type="component" value="Unassembled WGS sequence"/>
</dbReference>
<keyword evidence="3" id="KW-0732">Signal</keyword>
<dbReference type="EMBL" id="VBOX01000061">
    <property type="protein sequence ID" value="TMQ63272.1"/>
    <property type="molecule type" value="Genomic_DNA"/>
</dbReference>
<evidence type="ECO:0000259" key="4">
    <source>
        <dbReference type="Pfam" id="PF03968"/>
    </source>
</evidence>
<organism evidence="7 10">
    <name type="scientific">Eiseniibacteriota bacterium</name>
    <dbReference type="NCBI Taxonomy" id="2212470"/>
    <lineage>
        <taxon>Bacteria</taxon>
        <taxon>Candidatus Eiseniibacteriota</taxon>
    </lineage>
</organism>
<dbReference type="Gene3D" id="2.60.450.10">
    <property type="entry name" value="Lipopolysaccharide (LPS) transport protein A like domain"/>
    <property type="match status" value="3"/>
</dbReference>
<evidence type="ECO:0000313" key="8">
    <source>
        <dbReference type="EMBL" id="TMQ63272.1"/>
    </source>
</evidence>
<dbReference type="InterPro" id="IPR045659">
    <property type="entry name" value="LptD_2"/>
</dbReference>
<evidence type="ECO:0000256" key="1">
    <source>
        <dbReference type="ARBA" id="ARBA00023237"/>
    </source>
</evidence>
<evidence type="ECO:0000256" key="2">
    <source>
        <dbReference type="SAM" id="MobiDB-lite"/>
    </source>
</evidence>
<proteinExistence type="predicted"/>
<dbReference type="PANTHER" id="PTHR30189">
    <property type="entry name" value="LPS-ASSEMBLY PROTEIN"/>
    <property type="match status" value="1"/>
</dbReference>
<reference evidence="9 10" key="1">
    <citation type="journal article" date="2019" name="Nat. Microbiol.">
        <title>Mediterranean grassland soil C-N compound turnover is dependent on rainfall and depth, and is mediated by genomically divergent microorganisms.</title>
        <authorList>
            <person name="Diamond S."/>
            <person name="Andeer P.F."/>
            <person name="Li Z."/>
            <person name="Crits-Christoph A."/>
            <person name="Burstein D."/>
            <person name="Anantharaman K."/>
            <person name="Lane K.R."/>
            <person name="Thomas B.C."/>
            <person name="Pan C."/>
            <person name="Northen T.R."/>
            <person name="Banfield J.F."/>
        </authorList>
    </citation>
    <scope>NUCLEOTIDE SEQUENCE [LARGE SCALE GENOMIC DNA]</scope>
    <source>
        <strain evidence="7">WS_4</strain>
        <strain evidence="8">WS_7</strain>
    </source>
</reference>
<feature type="domain" description="LPS-assembly protein LptD central" evidence="6">
    <location>
        <begin position="558"/>
        <end position="1017"/>
    </location>
</feature>
<gene>
    <name evidence="7" type="ORF">E6K74_06900</name>
    <name evidence="8" type="ORF">E6K77_05655</name>
</gene>
<evidence type="ECO:0000313" key="7">
    <source>
        <dbReference type="EMBL" id="TMQ54264.1"/>
    </source>
</evidence>
<dbReference type="InterPro" id="IPR005653">
    <property type="entry name" value="OstA-like_N"/>
</dbReference>
<sequence length="1188" mass="131743">MRFDGRSSGPRVSFLAFALAAAIGTGSGAGQTPAPTMPGPVPRAPAAARGGADETYHMRADRLSGSATSDEDVYTAIHVTVEHGSTTATGDSARVFRKREIVFLMGNVKIIDGKTTMWGDEASYDRKARVAILRGNVRIQEGAARITGQEARFYRNENRSVIVGSPRMEDSTRTLTASQIDYDRAKDVILAQGNVVAVDRAESTTVHAGQVRYDRRADYAWANQNPVLTVEESGGTSTQVRGLSMEFDNAKRAVFAVGDVQVERDKLRAKGDRGEFYQSENRALLVGNPRAWDEEGEIQGDTLDIRMDRHRVQSVQVRPHAVVNYEAKSERGRGERSHAVGDTVTLFLPDEETRRAVIVGHAQSSYWPASEDSAQGGRNISSGDSIIVEFAHGRARRATVVGRSEGTYFMVAEGDTSRAQQEERVRYRGERIIYDVDRNEVNVVGSSDVTYKELRLNAERVNFNTKTERMRAEGSPVLLDGRDRITGHTMTYDLPIRRGTIYAGKTAYEKGFYYGEQIRKVSDDVLLVKNGSYTTCDLDGPHYHFGSSKMKILLRDKVIAKPVVFYIKHIPVLALPFYIFPIKPGRHSGFQLPQVEFGSSSTGGKFIRNLGYYWAVNDYLDVTGWGDYYQEDRWIAHAQTRYNKRYKWQGEINSSFEHALASGADRWDLFGRHFQTLGTNFTLTAQGNFANSSQYLRDQTIGRSILLRVQRNLRSSLSLNKGWSGASLNIGLLRNQDLDPDRGGVPEIQQQLPAATFSLSARPLGHLPRGKEPARLPWLSSTVFSFRSTLLSERNRFFEGRAESTVVLDSLGAPVDTTVRFMNVTTARTSVRHDMALTDVRTLLGFVKVSPTMSYTEVFVSKDAAGNRNQRAGVWRGGIGANTAVFGTFRPSLGPLRAVRHVVTPSVGLVYQPAYPKLNFRDANGNLQPRFTGVAGALGGLETRAMTFSLRNDLHVKWGNAAQPKVINNLIQLSTTGSYNFLAARQGIKPLSDLSSTLRLRPIDRSSIDMDFTHNPYDGKLLRFGVSSGLFFQGVRRAEGEEERVEQDPGAQAVSAPSGWTPAGLLPSGLPWMFGISMSYTGSSSRIAGGGYLPWASSTRANGSLGLNPTTNWRVEYSAQFDFKSRQMISQNYSVRRELHCWEAQFTRSISGGITEYYFKINVKNLPEVYYEQGSRGLRGFGGIQNAF</sequence>
<dbReference type="GO" id="GO:0009279">
    <property type="term" value="C:cell outer membrane"/>
    <property type="evidence" value="ECO:0007669"/>
    <property type="project" value="TreeGrafter"/>
</dbReference>
<dbReference type="GO" id="GO:1990351">
    <property type="term" value="C:transporter complex"/>
    <property type="evidence" value="ECO:0007669"/>
    <property type="project" value="TreeGrafter"/>
</dbReference>
<keyword evidence="1" id="KW-0472">Membrane</keyword>
<evidence type="ECO:0000259" key="5">
    <source>
        <dbReference type="Pfam" id="PF13100"/>
    </source>
</evidence>
<feature type="region of interest" description="Disordered" evidence="2">
    <location>
        <begin position="27"/>
        <end position="53"/>
    </location>
</feature>
<feature type="signal peptide" evidence="3">
    <location>
        <begin position="1"/>
        <end position="29"/>
    </location>
</feature>
<dbReference type="PANTHER" id="PTHR30189:SF1">
    <property type="entry name" value="LPS-ASSEMBLY PROTEIN LPTD"/>
    <property type="match status" value="1"/>
</dbReference>
<dbReference type="Pfam" id="PF13100">
    <property type="entry name" value="OstA_2"/>
    <property type="match status" value="1"/>
</dbReference>
<dbReference type="Pfam" id="PF03968">
    <property type="entry name" value="LptD_N"/>
    <property type="match status" value="1"/>
</dbReference>
<evidence type="ECO:0000313" key="9">
    <source>
        <dbReference type="Proteomes" id="UP000317366"/>
    </source>
</evidence>
<dbReference type="Pfam" id="PF19838">
    <property type="entry name" value="LptD_2"/>
    <property type="match status" value="1"/>
</dbReference>